<evidence type="ECO:0000259" key="2">
    <source>
        <dbReference type="Pfam" id="PF00112"/>
    </source>
</evidence>
<dbReference type="GO" id="GO:0006508">
    <property type="term" value="P:proteolysis"/>
    <property type="evidence" value="ECO:0007669"/>
    <property type="project" value="InterPro"/>
</dbReference>
<dbReference type="Proteomes" id="UP000318582">
    <property type="component" value="Unassembled WGS sequence"/>
</dbReference>
<organism evidence="3 4">
    <name type="scientific">Powellomyces hirtus</name>
    <dbReference type="NCBI Taxonomy" id="109895"/>
    <lineage>
        <taxon>Eukaryota</taxon>
        <taxon>Fungi</taxon>
        <taxon>Fungi incertae sedis</taxon>
        <taxon>Chytridiomycota</taxon>
        <taxon>Chytridiomycota incertae sedis</taxon>
        <taxon>Chytridiomycetes</taxon>
        <taxon>Spizellomycetales</taxon>
        <taxon>Powellomycetaceae</taxon>
        <taxon>Powellomyces</taxon>
    </lineage>
</organism>
<feature type="region of interest" description="Disordered" evidence="1">
    <location>
        <begin position="2370"/>
        <end position="2389"/>
    </location>
</feature>
<evidence type="ECO:0000313" key="3">
    <source>
        <dbReference type="EMBL" id="TPX57071.1"/>
    </source>
</evidence>
<dbReference type="EMBL" id="QEAQ01000059">
    <property type="protein sequence ID" value="TPX57071.1"/>
    <property type="molecule type" value="Genomic_DNA"/>
</dbReference>
<feature type="region of interest" description="Disordered" evidence="1">
    <location>
        <begin position="1007"/>
        <end position="1036"/>
    </location>
</feature>
<feature type="compositionally biased region" description="Polar residues" evidence="1">
    <location>
        <begin position="316"/>
        <end position="326"/>
    </location>
</feature>
<dbReference type="GO" id="GO:0008234">
    <property type="term" value="F:cysteine-type peptidase activity"/>
    <property type="evidence" value="ECO:0007669"/>
    <property type="project" value="InterPro"/>
</dbReference>
<proteinExistence type="predicted"/>
<feature type="domain" description="Peptidase C1A papain C-terminal" evidence="2">
    <location>
        <begin position="2251"/>
        <end position="2344"/>
    </location>
</feature>
<dbReference type="Pfam" id="PF00112">
    <property type="entry name" value="Peptidase_C1"/>
    <property type="match status" value="1"/>
</dbReference>
<keyword evidence="4" id="KW-1185">Reference proteome</keyword>
<sequence>MWIPGEGALQKSLLSRRIYGERMPFDPRVKKRPSNLPVEPTIPFHRGPTLTNIAKQTFAVLQAKADFEQQKAFADNITNGKLDGQPPRTTTGGPYLLTIVSHDPEVISANPDIEGHSAGPIGAHRQSGAVPTGPIQRAEPGNNGSGTGPCTAPKLRRSTQAANHGITGVSPATANNDVMGLLNERPDLADFIVQQYPHIGGLFPTVSANHRRVQQPPSVAIVEETPPGAGYVSPIAEDSSMAALNIAFQNLQMTPRSVASFSPSRRVGSATLTSYHKIPTRLRFPPTALMGGALHASTPSLEHHPPAGGSEEPAAWTSSPKTQTPFPSEGPEDLAASTLLEMTLPPPLPPLKEEVGDEAGVSEEPAATTFLTEVIAASTPLRRASSLWMTTFVKSSTGLYDLEDVNLVGGFVTDSLQALGREVDLSNFRHADFQSVNAEDLENAKGPLLVNSIDSEEPLTTIVTAGAAKISLELNPDSLEVVDGKLQAVPVSYESPLHEEQKTVHLALNGSKFCVTDGKLDLRTQLTSIGSIATNTAIFDPPFLSEIDEAASTTTMSLAIDPTLQVTGDGQLGVSDDFKTDIHDAIAASVPTYDAPLTLKDAHVKLSFAKGLKINSDNELETNIEDSIKALGGLSTGGLADLGLDEALAYGFSSLAELQSSVPDTQVTFLRLKAGDEFTQKDGKLQMRSLGNQRVPYYGVFNGLSSRPSFTFNETLDTLSVGHVQMTSTFSPASNDAVTQAYVAQYVQSGSAIDVAAETNNRRLLNIRTDATLAVDGSNNLGVNLSPLVDNKGVRVVEGKLATGLTFQPTFGLALENQNMVKLKPTVAGAITFTNENTIGESLTASKGLARTQNDFHLNLASSNTQIVVDNEVGSITGNLAVKSGGPLHLKDNVLDVDLEMLSANTQLLTEQVSPGKFRLTGNMEGSEHIQINDNRISTDLKPYTAGEHISISGNTISAQIPQQKTYSAGPGLSLLGDEFINTMSISAGLGIIVVGSAETGYIVSAEGQSDDDDETTQDNEDSDLQDFSNNPETVSTTGTMSSIFPAFPLAPIPPVPPVVPVAAATLGLPTLLGGLAATGGALFGTVFGYEKERRTLKNSDGSDVIGTDGLPVYDKDPFTGNPIWDPTDGTQLAIISNKETRVTRLVFDKFPEDVRVAYMESGMNLGSCWDFENLITRPWVTSILGESISSVSASVDDLQSQIDSVYSFSVTTFSPDLTFDSANHYLSIANTIARASDLTPLSAAIGGLSGTIYNRMKAVLAGVTGVLVQTNDNLQRIVLTPDFNGYVASRTYVDGINTSLSARLATDETAATALTGRVTTAETTLAALPTSVYNCLKSDVLVSTGLKLTANDAARTLTVAYDPAVLATASALSTTNATVNSQGTRLTAAEGSITSLSTTKQDKLTFTGPGLTTSATTIGINPSQALSTLTLSGVMASTSTADATSSTTAAVQVSGSIWVAKSIYAGLNVTCPTAPTGATHLVNKSYVDGTFATLSGLASANSAALALTTRAGTTESNIAALQSSSSSSSTLQSALDALSTRVGSVEASLPTFQPLISVASGLTLTGAVIGYDPTVIAPKSTVDVFSMRLSTVESSIDALTSKQDPLTVSSGLTLSGTQLGWDSSVIASKSSVDGLGSGLSSVQNQVNSLQTSKQNTLVIGPDWPWLAALLTAAQPQVTSVGTLTGLTVNGYIRSTQSATGEAGAQIVNSSNGAGAFNILRLGNDQSVSGTFNAFLNSSTRTADGGVNTATIRNDIGDLCLQGQAGTGLGLRVYGTSGLVSVLTTTEASATVPGAFQVAGGATISKSLYVAGPTVMGGSVRQLTYGGNYFIDQTVAGSQIILGWNIHRSAAGESRLQVVSNVTDRVYLLNAVSRGSSSGSDYVSIGALTDASTTNGGALRVSGGATVSKTLFVGGEIDINTPAGARLKLLSTNNPIFLAAVPGDPAGDFHIFDSGGNGRILGWYRPSNTIGVGNLTVNGSFKTTDGTDSTSATSGALQTSGAIGVGGAVVQATPHLFFTYNQSGTNQYFPANTNTTPSTSTSGMLNKGKQAGWSNANQSFIATASGFWRFTFGLSSTGFTGQNSITVNLVMAGSMVNYQVFTHYVAGSSSTVSQLTSIFYQYVNAGYSVNMLVNPTVAMFSQVACDRRDHTLKSMLKVPIHPPSLPLSVDLRPNWGPIIDQQTLGSCVSHSLAYQVRYHDPEGAMCSRLFIYWTGRLLEHKRANEDSGLSLRDGCKALACSGAPLALRLQPYVSIDLQLNEMKKSVKDGNPFSIGVRLWESFLSAETASTGVVADPEPKERTVGGHAMTVVAYTASDEDPEEGHFILAIQWGEHWGMGGFCKISFKTLTNPRYISDLWAIHLGSAAPHYPPVGASPQNSEEKDGDGGAPKDIVDWAVNKGFDIGDRVGFNGEVWECLVGHMSISV</sequence>
<dbReference type="InterPro" id="IPR038765">
    <property type="entry name" value="Papain-like_cys_pep_sf"/>
</dbReference>
<dbReference type="CDD" id="cd02619">
    <property type="entry name" value="Peptidase_C1"/>
    <property type="match status" value="1"/>
</dbReference>
<dbReference type="SUPFAM" id="SSF54001">
    <property type="entry name" value="Cysteine proteinases"/>
    <property type="match status" value="1"/>
</dbReference>
<evidence type="ECO:0000256" key="1">
    <source>
        <dbReference type="SAM" id="MobiDB-lite"/>
    </source>
</evidence>
<feature type="region of interest" description="Disordered" evidence="1">
    <location>
        <begin position="124"/>
        <end position="149"/>
    </location>
</feature>
<dbReference type="Gene3D" id="3.90.70.10">
    <property type="entry name" value="Cysteine proteinases"/>
    <property type="match status" value="2"/>
</dbReference>
<feature type="compositionally biased region" description="Acidic residues" evidence="1">
    <location>
        <begin position="1009"/>
        <end position="1025"/>
    </location>
</feature>
<evidence type="ECO:0000313" key="4">
    <source>
        <dbReference type="Proteomes" id="UP000318582"/>
    </source>
</evidence>
<comment type="caution">
    <text evidence="3">The sequence shown here is derived from an EMBL/GenBank/DDBJ whole genome shotgun (WGS) entry which is preliminary data.</text>
</comment>
<feature type="region of interest" description="Disordered" evidence="1">
    <location>
        <begin position="290"/>
        <end position="363"/>
    </location>
</feature>
<gene>
    <name evidence="3" type="ORF">PhCBS80983_g04103</name>
</gene>
<reference evidence="3 4" key="1">
    <citation type="journal article" date="2019" name="Sci. Rep.">
        <title>Comparative genomics of chytrid fungi reveal insights into the obligate biotrophic and pathogenic lifestyle of Synchytrium endobioticum.</title>
        <authorList>
            <person name="van de Vossenberg B.T.L.H."/>
            <person name="Warris S."/>
            <person name="Nguyen H.D.T."/>
            <person name="van Gent-Pelzer M.P.E."/>
            <person name="Joly D.L."/>
            <person name="van de Geest H.C."/>
            <person name="Bonants P.J.M."/>
            <person name="Smith D.S."/>
            <person name="Levesque C.A."/>
            <person name="van der Lee T.A.J."/>
        </authorList>
    </citation>
    <scope>NUCLEOTIDE SEQUENCE [LARGE SCALE GENOMIC DNA]</scope>
    <source>
        <strain evidence="3 4">CBS 809.83</strain>
    </source>
</reference>
<accession>A0A507E018</accession>
<name>A0A507E018_9FUNG</name>
<feature type="compositionally biased region" description="Polar residues" evidence="1">
    <location>
        <begin position="1026"/>
        <end position="1036"/>
    </location>
</feature>
<dbReference type="InterPro" id="IPR000668">
    <property type="entry name" value="Peptidase_C1A_C"/>
</dbReference>
<protein>
    <recommendedName>
        <fullName evidence="2">Peptidase C1A papain C-terminal domain-containing protein</fullName>
    </recommendedName>
</protein>